<protein>
    <submittedName>
        <fullName evidence="2">Uncharacterized protein</fullName>
    </submittedName>
</protein>
<evidence type="ECO:0000256" key="1">
    <source>
        <dbReference type="SAM" id="Phobius"/>
    </source>
</evidence>
<name>A0A124SDC4_CYNCS</name>
<proteinExistence type="predicted"/>
<keyword evidence="1" id="KW-0472">Membrane</keyword>
<dbReference type="EMBL" id="LEKV01004278">
    <property type="protein sequence ID" value="KVH96505.1"/>
    <property type="molecule type" value="Genomic_DNA"/>
</dbReference>
<gene>
    <name evidence="2" type="ORF">Ccrd_001407</name>
</gene>
<keyword evidence="3" id="KW-1185">Reference proteome</keyword>
<comment type="caution">
    <text evidence="2">The sequence shown here is derived from an EMBL/GenBank/DDBJ whole genome shotgun (WGS) entry which is preliminary data.</text>
</comment>
<evidence type="ECO:0000313" key="2">
    <source>
        <dbReference type="EMBL" id="KVH96505.1"/>
    </source>
</evidence>
<dbReference type="PANTHER" id="PTHR34054">
    <property type="entry name" value="EXPRESSED PROTEIN"/>
    <property type="match status" value="1"/>
</dbReference>
<keyword evidence="1" id="KW-1133">Transmembrane helix</keyword>
<dbReference type="PANTHER" id="PTHR34054:SF2">
    <property type="entry name" value="EXPRESSED PROTEIN"/>
    <property type="match status" value="1"/>
</dbReference>
<sequence>MRPSSSVILGLSPVFGCLLLALIVELYYLLWWKKKVTNREILKSYNNPAREFLYMFCWRKPLSLSTTGLTTDTRIHEPQAASVQQLLNNPNLWLRLLGEEYDDITIEVDDGFLLIVFYSLEWVFSGRVLVSQIAYVLAQ</sequence>
<feature type="transmembrane region" description="Helical" evidence="1">
    <location>
        <begin position="6"/>
        <end position="30"/>
    </location>
</feature>
<keyword evidence="1" id="KW-0812">Transmembrane</keyword>
<organism evidence="2 3">
    <name type="scientific">Cynara cardunculus var. scolymus</name>
    <name type="common">Globe artichoke</name>
    <name type="synonym">Cynara scolymus</name>
    <dbReference type="NCBI Taxonomy" id="59895"/>
    <lineage>
        <taxon>Eukaryota</taxon>
        <taxon>Viridiplantae</taxon>
        <taxon>Streptophyta</taxon>
        <taxon>Embryophyta</taxon>
        <taxon>Tracheophyta</taxon>
        <taxon>Spermatophyta</taxon>
        <taxon>Magnoliopsida</taxon>
        <taxon>eudicotyledons</taxon>
        <taxon>Gunneridae</taxon>
        <taxon>Pentapetalae</taxon>
        <taxon>asterids</taxon>
        <taxon>campanulids</taxon>
        <taxon>Asterales</taxon>
        <taxon>Asteraceae</taxon>
        <taxon>Carduoideae</taxon>
        <taxon>Cardueae</taxon>
        <taxon>Carduinae</taxon>
        <taxon>Cynara</taxon>
    </lineage>
</organism>
<dbReference type="InterPro" id="IPR045884">
    <property type="entry name" value="At5g59350-like"/>
</dbReference>
<dbReference type="AlphaFoldDB" id="A0A124SDC4"/>
<evidence type="ECO:0000313" key="3">
    <source>
        <dbReference type="Proteomes" id="UP000243975"/>
    </source>
</evidence>
<accession>A0A124SDC4</accession>
<dbReference type="STRING" id="59895.A0A124SDC4"/>
<dbReference type="Proteomes" id="UP000243975">
    <property type="component" value="Unassembled WGS sequence"/>
</dbReference>
<dbReference type="Gramene" id="KVH96505">
    <property type="protein sequence ID" value="KVH96505"/>
    <property type="gene ID" value="Ccrd_001407"/>
</dbReference>
<reference evidence="2 3" key="1">
    <citation type="journal article" date="2016" name="Sci. Rep.">
        <title>The genome sequence of the outbreeding globe artichoke constructed de novo incorporating a phase-aware low-pass sequencing strategy of F1 progeny.</title>
        <authorList>
            <person name="Scaglione D."/>
            <person name="Reyes-Chin-Wo S."/>
            <person name="Acquadro A."/>
            <person name="Froenicke L."/>
            <person name="Portis E."/>
            <person name="Beitel C."/>
            <person name="Tirone M."/>
            <person name="Mauro R."/>
            <person name="Lo Monaco A."/>
            <person name="Mauromicale G."/>
            <person name="Faccioli P."/>
            <person name="Cattivelli L."/>
            <person name="Rieseberg L."/>
            <person name="Michelmore R."/>
            <person name="Lanteri S."/>
        </authorList>
    </citation>
    <scope>NUCLEOTIDE SEQUENCE [LARGE SCALE GENOMIC DNA]</scope>
    <source>
        <strain evidence="2">2C</strain>
    </source>
</reference>